<organism evidence="1 2">
    <name type="scientific">Coemansia aciculifera</name>
    <dbReference type="NCBI Taxonomy" id="417176"/>
    <lineage>
        <taxon>Eukaryota</taxon>
        <taxon>Fungi</taxon>
        <taxon>Fungi incertae sedis</taxon>
        <taxon>Zoopagomycota</taxon>
        <taxon>Kickxellomycotina</taxon>
        <taxon>Kickxellomycetes</taxon>
        <taxon>Kickxellales</taxon>
        <taxon>Kickxellaceae</taxon>
        <taxon>Coemansia</taxon>
    </lineage>
</organism>
<accession>A0ACC1LZN8</accession>
<keyword evidence="2" id="KW-1185">Reference proteome</keyword>
<evidence type="ECO:0000313" key="1">
    <source>
        <dbReference type="EMBL" id="KAJ2889954.1"/>
    </source>
</evidence>
<feature type="non-terminal residue" evidence="1">
    <location>
        <position position="1"/>
    </location>
</feature>
<sequence>LLANLASAFLESTGQQHPQQVKDPLRLFFRLHCAHIGDLLALMHRRLPQLIRALTVSSAGVKDSHVVSYEASRIASFVLQPALSYRSLHVELYAVGDPAPERWTENPAIADLLVDRLEASYMLCRQLSASHCQTLHDRIATTPLPGDEISNSQDTLSLFDDVVSTSHVSLANDDDTDADDSLGTSCDDPYASPLALLRETVDQIGPLANLCFRVFADRIARLAACNPSAAFDISQRYDALRPRYLLCLVPLRRAPVAFCLAEEYRDLASLVTLIFVADPANAAAHLRLYVDRFEKDFADALLAFYERRKAWASLLYTQDDKFDCWLKDYVDCRLAEDPHGPLSQVGWIHDIKIADFGAAATRLTRAGRDAEEFDHARTMLSLSKLAFIASESQEHGGDIEDEEYATMAEARARLEDSLELCEVQASILHYFTALLCRDKNNADDARTAAYDAALHTTTPELRHSHPALYIVYSEFVRRLWNRQALPVEDLIDLLTIPDSLCPLENSSSPDVVGEKDRHSNTIIRHRFSQAVDILSRACYYLPEQTREAALRSIWRRAFLSDNWPEIHRNTTGNVPDSVLRSNLLDTNLYRMIRSCLTVRELPHPVWYLLPANAFAGPDIDYLVATRLMPQFGPSKNNPSLRKEPLTTTSALALTTDYNDEDKRLQAAID</sequence>
<proteinExistence type="predicted"/>
<protein>
    <submittedName>
        <fullName evidence="1">Uncharacterized protein</fullName>
    </submittedName>
</protein>
<name>A0ACC1LZN8_9FUNG</name>
<dbReference type="Proteomes" id="UP001139981">
    <property type="component" value="Unassembled WGS sequence"/>
</dbReference>
<gene>
    <name evidence="1" type="ORF">IWW38_004399</name>
</gene>
<reference evidence="1" key="1">
    <citation type="submission" date="2022-07" db="EMBL/GenBank/DDBJ databases">
        <title>Phylogenomic reconstructions and comparative analyses of Kickxellomycotina fungi.</title>
        <authorList>
            <person name="Reynolds N.K."/>
            <person name="Stajich J.E."/>
            <person name="Barry K."/>
            <person name="Grigoriev I.V."/>
            <person name="Crous P."/>
            <person name="Smith M.E."/>
        </authorList>
    </citation>
    <scope>NUCLEOTIDE SEQUENCE</scope>
    <source>
        <strain evidence="1">CBS 190363</strain>
    </source>
</reference>
<comment type="caution">
    <text evidence="1">The sequence shown here is derived from an EMBL/GenBank/DDBJ whole genome shotgun (WGS) entry which is preliminary data.</text>
</comment>
<dbReference type="EMBL" id="JANBVB010001579">
    <property type="protein sequence ID" value="KAJ2889954.1"/>
    <property type="molecule type" value="Genomic_DNA"/>
</dbReference>
<evidence type="ECO:0000313" key="2">
    <source>
        <dbReference type="Proteomes" id="UP001139981"/>
    </source>
</evidence>
<feature type="non-terminal residue" evidence="1">
    <location>
        <position position="669"/>
    </location>
</feature>